<protein>
    <recommendedName>
        <fullName evidence="5">DUF2946 domain-containing protein</fullName>
    </recommendedName>
</protein>
<evidence type="ECO:0000313" key="4">
    <source>
        <dbReference type="Proteomes" id="UP001327459"/>
    </source>
</evidence>
<feature type="chain" id="PRO_5047431692" description="DUF2946 domain-containing protein" evidence="2">
    <location>
        <begin position="20"/>
        <end position="110"/>
    </location>
</feature>
<feature type="region of interest" description="Disordered" evidence="1">
    <location>
        <begin position="91"/>
        <end position="110"/>
    </location>
</feature>
<dbReference type="Proteomes" id="UP001327459">
    <property type="component" value="Chromosome"/>
</dbReference>
<reference evidence="3 4" key="1">
    <citation type="submission" date="2023-11" db="EMBL/GenBank/DDBJ databases">
        <title>MicrobeMod: A computational toolkit for identifying prokaryotic methylation and restriction-modification with nanopore sequencing.</title>
        <authorList>
            <person name="Crits-Christoph A."/>
            <person name="Kang S.C."/>
            <person name="Lee H."/>
            <person name="Ostrov N."/>
        </authorList>
    </citation>
    <scope>NUCLEOTIDE SEQUENCE [LARGE SCALE GENOMIC DNA]</scope>
    <source>
        <strain evidence="3 4">ATCC 49870</strain>
    </source>
</reference>
<sequence length="110" mass="11180">MKFMHLVTLLLALWAPLNAVTAGVAMLDCPMNDTIEHSADCPSMSGTAEEPTASAGCDHCGNCVLLGGFSLPAQATPAAIHQPNGTLEAPLADSVAPGVPSTPFRPPLSA</sequence>
<proteinExistence type="predicted"/>
<evidence type="ECO:0000256" key="1">
    <source>
        <dbReference type="SAM" id="MobiDB-lite"/>
    </source>
</evidence>
<keyword evidence="4" id="KW-1185">Reference proteome</keyword>
<gene>
    <name evidence="3" type="ORF">SR882_00200</name>
</gene>
<dbReference type="RefSeq" id="WP_322521347.1">
    <property type="nucleotide sequence ID" value="NZ_CP140153.1"/>
</dbReference>
<evidence type="ECO:0008006" key="5">
    <source>
        <dbReference type="Google" id="ProtNLM"/>
    </source>
</evidence>
<accession>A0ABZ0YVZ3</accession>
<organism evidence="3 4">
    <name type="scientific">Guyparkeria halophila</name>
    <dbReference type="NCBI Taxonomy" id="47960"/>
    <lineage>
        <taxon>Bacteria</taxon>
        <taxon>Pseudomonadati</taxon>
        <taxon>Pseudomonadota</taxon>
        <taxon>Gammaproteobacteria</taxon>
        <taxon>Chromatiales</taxon>
        <taxon>Thioalkalibacteraceae</taxon>
        <taxon>Guyparkeria</taxon>
    </lineage>
</organism>
<name>A0ABZ0YVZ3_9GAMM</name>
<keyword evidence="2" id="KW-0732">Signal</keyword>
<feature type="signal peptide" evidence="2">
    <location>
        <begin position="1"/>
        <end position="19"/>
    </location>
</feature>
<evidence type="ECO:0000256" key="2">
    <source>
        <dbReference type="SAM" id="SignalP"/>
    </source>
</evidence>
<dbReference type="EMBL" id="CP140153">
    <property type="protein sequence ID" value="WQH16350.1"/>
    <property type="molecule type" value="Genomic_DNA"/>
</dbReference>
<evidence type="ECO:0000313" key="3">
    <source>
        <dbReference type="EMBL" id="WQH16350.1"/>
    </source>
</evidence>